<dbReference type="EMBL" id="SUNJ01011563">
    <property type="protein sequence ID" value="TPP58794.1"/>
    <property type="molecule type" value="Genomic_DNA"/>
</dbReference>
<organism evidence="2 3">
    <name type="scientific">Fasciola gigantica</name>
    <name type="common">Giant liver fluke</name>
    <dbReference type="NCBI Taxonomy" id="46835"/>
    <lineage>
        <taxon>Eukaryota</taxon>
        <taxon>Metazoa</taxon>
        <taxon>Spiralia</taxon>
        <taxon>Lophotrochozoa</taxon>
        <taxon>Platyhelminthes</taxon>
        <taxon>Trematoda</taxon>
        <taxon>Digenea</taxon>
        <taxon>Plagiorchiida</taxon>
        <taxon>Echinostomata</taxon>
        <taxon>Echinostomatoidea</taxon>
        <taxon>Fasciolidae</taxon>
        <taxon>Fasciola</taxon>
    </lineage>
</organism>
<sequence length="351" mass="38793">MTTIPRRYTRGRKAVRTSTAPMLLSASERQKLVSNTPQSTESNLSSYSCLYPSLLSTKSEIPKSKLHDSLYGTDQSVSLYELNHSHGLFPPRPADHSHPPSTPSTPPWARTEIQSKYSLRQQLKEVMESRTPSDSSRPATQRHRRELTRCWSRERVIRSEVILSVRHPSGQSCVDLTSAGHVPFGSMESVLSKSTGGLLASSPRRLTTVDGHLSPVSPWTGSNHSLLTTSTASSVLAFCAGRLIPIRTEKTAHPSNMGRAARIDGLFDHTEPSIIALKRVTSTPERPNPIGLEHALPPKQLGSTRNLWVDVMAVGRVWHVSSQCDSANTILKTSCTYLKETEHCTMHRSVF</sequence>
<dbReference type="Proteomes" id="UP000316759">
    <property type="component" value="Unassembled WGS sequence"/>
</dbReference>
<accession>A0A504YC99</accession>
<dbReference type="OrthoDB" id="6257913at2759"/>
<dbReference type="AlphaFoldDB" id="A0A504YC99"/>
<feature type="region of interest" description="Disordered" evidence="1">
    <location>
        <begin position="84"/>
        <end position="110"/>
    </location>
</feature>
<feature type="region of interest" description="Disordered" evidence="1">
    <location>
        <begin position="124"/>
        <end position="145"/>
    </location>
</feature>
<comment type="caution">
    <text evidence="2">The sequence shown here is derived from an EMBL/GenBank/DDBJ whole genome shotgun (WGS) entry which is preliminary data.</text>
</comment>
<protein>
    <submittedName>
        <fullName evidence="2">Uncharacterized protein</fullName>
    </submittedName>
</protein>
<evidence type="ECO:0000313" key="3">
    <source>
        <dbReference type="Proteomes" id="UP000316759"/>
    </source>
</evidence>
<evidence type="ECO:0000313" key="2">
    <source>
        <dbReference type="EMBL" id="TPP58794.1"/>
    </source>
</evidence>
<name>A0A504YC99_FASGI</name>
<feature type="compositionally biased region" description="Polar residues" evidence="1">
    <location>
        <begin position="130"/>
        <end position="139"/>
    </location>
</feature>
<proteinExistence type="predicted"/>
<reference evidence="2 3" key="1">
    <citation type="submission" date="2019-04" db="EMBL/GenBank/DDBJ databases">
        <title>Annotation for the trematode Fasciola gigantica.</title>
        <authorList>
            <person name="Choi Y.-J."/>
        </authorList>
    </citation>
    <scope>NUCLEOTIDE SEQUENCE [LARGE SCALE GENOMIC DNA]</scope>
    <source>
        <strain evidence="2">Uganda_cow_1</strain>
    </source>
</reference>
<keyword evidence="3" id="KW-1185">Reference proteome</keyword>
<gene>
    <name evidence="2" type="ORF">FGIG_12013</name>
</gene>
<evidence type="ECO:0000256" key="1">
    <source>
        <dbReference type="SAM" id="MobiDB-lite"/>
    </source>
</evidence>